<evidence type="ECO:0000256" key="5">
    <source>
        <dbReference type="ARBA" id="ARBA00017871"/>
    </source>
</evidence>
<dbReference type="Pfam" id="PF01593">
    <property type="entry name" value="Amino_oxidase"/>
    <property type="match status" value="1"/>
</dbReference>
<dbReference type="PANTHER" id="PTHR10742:SF410">
    <property type="entry name" value="LYSINE-SPECIFIC HISTONE DEMETHYLASE 2"/>
    <property type="match status" value="1"/>
</dbReference>
<proteinExistence type="inferred from homology"/>
<dbReference type="Proteomes" id="UP001165297">
    <property type="component" value="Unassembled WGS sequence"/>
</dbReference>
<dbReference type="SUPFAM" id="SSF54373">
    <property type="entry name" value="FAD-linked reductases, C-terminal domain"/>
    <property type="match status" value="1"/>
</dbReference>
<protein>
    <recommendedName>
        <fullName evidence="5">Tryptophan 2-monooxygenase</fullName>
        <ecNumber evidence="4">1.13.12.3</ecNumber>
    </recommendedName>
</protein>
<comment type="caution">
    <text evidence="10">The sequence shown here is derived from an EMBL/GenBank/DDBJ whole genome shotgun (WGS) entry which is preliminary data.</text>
</comment>
<dbReference type="InterPro" id="IPR036188">
    <property type="entry name" value="FAD/NAD-bd_sf"/>
</dbReference>
<comment type="pathway">
    <text evidence="2">Plant hormone metabolism; auxin biosynthesis.</text>
</comment>
<accession>A0ABS8AAR5</accession>
<comment type="catalytic activity">
    <reaction evidence="8">
        <text>L-tryptophan + O2 = indole-3-acetamide + CO2 + H2O</text>
        <dbReference type="Rhea" id="RHEA:16165"/>
        <dbReference type="ChEBI" id="CHEBI:15377"/>
        <dbReference type="ChEBI" id="CHEBI:15379"/>
        <dbReference type="ChEBI" id="CHEBI:16031"/>
        <dbReference type="ChEBI" id="CHEBI:16526"/>
        <dbReference type="ChEBI" id="CHEBI:57912"/>
        <dbReference type="EC" id="1.13.12.3"/>
    </reaction>
</comment>
<feature type="domain" description="Amine oxidase" evidence="9">
    <location>
        <begin position="14"/>
        <end position="431"/>
    </location>
</feature>
<comment type="similarity">
    <text evidence="3">Belongs to the tryptophan 2-monooxygenase family.</text>
</comment>
<evidence type="ECO:0000259" key="9">
    <source>
        <dbReference type="Pfam" id="PF01593"/>
    </source>
</evidence>
<dbReference type="PRINTS" id="PR00757">
    <property type="entry name" value="AMINEOXDASEF"/>
</dbReference>
<organism evidence="10 11">
    <name type="scientific">Hymenobacter nitidus</name>
    <dbReference type="NCBI Taxonomy" id="2880929"/>
    <lineage>
        <taxon>Bacteria</taxon>
        <taxon>Pseudomonadati</taxon>
        <taxon>Bacteroidota</taxon>
        <taxon>Cytophagia</taxon>
        <taxon>Cytophagales</taxon>
        <taxon>Hymenobacteraceae</taxon>
        <taxon>Hymenobacter</taxon>
    </lineage>
</organism>
<keyword evidence="7" id="KW-0073">Auxin biosynthesis</keyword>
<name>A0ABS8AAR5_9BACT</name>
<evidence type="ECO:0000256" key="6">
    <source>
        <dbReference type="ARBA" id="ARBA00023002"/>
    </source>
</evidence>
<dbReference type="RefSeq" id="WP_226183973.1">
    <property type="nucleotide sequence ID" value="NZ_JAJADQ010000003.1"/>
</dbReference>
<dbReference type="InterPro" id="IPR002937">
    <property type="entry name" value="Amino_oxidase"/>
</dbReference>
<evidence type="ECO:0000256" key="3">
    <source>
        <dbReference type="ARBA" id="ARBA00005833"/>
    </source>
</evidence>
<sequence>MTDPDILIIGAGAAGLLAAHRLGQAGRRVLVLEARSRIGGRVHTFSGGGFSGPTEAGAEFLHGEVPLTRQLLAATKTECPDTAGNTYEVLAGEVQTTESFLEDMPLLLEKLHALPQDMPLADFLTQYFPGDGHQLLRLTVTRFAEGYDAADARRASSFALREEWAGGGAEDSPRPVGGYGPLLQYLADHILASGTMIQLATVVEQIRWQRGRVEVICDQNRRYSAAQAIVTVPLGVLQADASSLGYVAFEPEIAPQRAAVRALGFGPVIKVLLEFREAFWEQEAPALRQAMPELGFLFSDAEVPTWWTQLPDPRALLTGWVAGPAADQLRTAPDEAILTRALESLAYLFGTTTDFLRAQLIAQLVVNWGADPFARGAYAYATVGSAAARQVLQQPLADTLFFAGEGLYEGPAMGTVEAALASGAAAAAQLLQITFEPE</sequence>
<gene>
    <name evidence="10" type="ORF">LGH70_06850</name>
</gene>
<dbReference type="Gene3D" id="3.50.50.60">
    <property type="entry name" value="FAD/NAD(P)-binding domain"/>
    <property type="match status" value="1"/>
</dbReference>
<dbReference type="EMBL" id="JAJADQ010000003">
    <property type="protein sequence ID" value="MCB2377294.1"/>
    <property type="molecule type" value="Genomic_DNA"/>
</dbReference>
<dbReference type="EC" id="1.13.12.3" evidence="4"/>
<evidence type="ECO:0000256" key="4">
    <source>
        <dbReference type="ARBA" id="ARBA00012535"/>
    </source>
</evidence>
<evidence type="ECO:0000256" key="1">
    <source>
        <dbReference type="ARBA" id="ARBA00001974"/>
    </source>
</evidence>
<reference evidence="10" key="1">
    <citation type="submission" date="2021-10" db="EMBL/GenBank/DDBJ databases">
        <authorList>
            <person name="Dean J.D."/>
            <person name="Kim M.K."/>
            <person name="Newey C.N."/>
            <person name="Stoker T.S."/>
            <person name="Thompson D.W."/>
            <person name="Grose J.H."/>
        </authorList>
    </citation>
    <scope>NUCLEOTIDE SEQUENCE</scope>
    <source>
        <strain evidence="10">BT635</strain>
    </source>
</reference>
<evidence type="ECO:0000256" key="8">
    <source>
        <dbReference type="ARBA" id="ARBA00047321"/>
    </source>
</evidence>
<evidence type="ECO:0000256" key="2">
    <source>
        <dbReference type="ARBA" id="ARBA00004814"/>
    </source>
</evidence>
<dbReference type="InterPro" id="IPR050281">
    <property type="entry name" value="Flavin_monoamine_oxidase"/>
</dbReference>
<keyword evidence="11" id="KW-1185">Reference proteome</keyword>
<dbReference type="PANTHER" id="PTHR10742">
    <property type="entry name" value="FLAVIN MONOAMINE OXIDASE"/>
    <property type="match status" value="1"/>
</dbReference>
<comment type="cofactor">
    <cofactor evidence="1">
        <name>FAD</name>
        <dbReference type="ChEBI" id="CHEBI:57692"/>
    </cofactor>
</comment>
<keyword evidence="6" id="KW-0560">Oxidoreductase</keyword>
<dbReference type="InterPro" id="IPR001613">
    <property type="entry name" value="Flavin_amine_oxidase"/>
</dbReference>
<evidence type="ECO:0000313" key="10">
    <source>
        <dbReference type="EMBL" id="MCB2377294.1"/>
    </source>
</evidence>
<evidence type="ECO:0000256" key="7">
    <source>
        <dbReference type="ARBA" id="ARBA00023070"/>
    </source>
</evidence>
<evidence type="ECO:0000313" key="11">
    <source>
        <dbReference type="Proteomes" id="UP001165297"/>
    </source>
</evidence>
<dbReference type="SUPFAM" id="SSF51905">
    <property type="entry name" value="FAD/NAD(P)-binding domain"/>
    <property type="match status" value="1"/>
</dbReference>